<evidence type="ECO:0000313" key="1">
    <source>
        <dbReference type="EMBL" id="MDX8044861.1"/>
    </source>
</evidence>
<dbReference type="EMBL" id="JAWZSR010000001">
    <property type="protein sequence ID" value="MDX8044861.1"/>
    <property type="molecule type" value="Genomic_DNA"/>
</dbReference>
<keyword evidence="2" id="KW-1185">Reference proteome</keyword>
<organism evidence="1 2">
    <name type="scientific">Gracilibacillus pellucidus</name>
    <dbReference type="NCBI Taxonomy" id="3095368"/>
    <lineage>
        <taxon>Bacteria</taxon>
        <taxon>Bacillati</taxon>
        <taxon>Bacillota</taxon>
        <taxon>Bacilli</taxon>
        <taxon>Bacillales</taxon>
        <taxon>Bacillaceae</taxon>
        <taxon>Gracilibacillus</taxon>
    </lineage>
</organism>
<protein>
    <submittedName>
        <fullName evidence="1">Aspartyl-phosphate phosphatase Spo0E family protein</fullName>
    </submittedName>
</protein>
<sequence length="58" mass="6942">MAPYLRNLISRIETLRKEMTDVALEKGMTSEESLHISQELDELLNHYEHYKQKHNKDN</sequence>
<comment type="caution">
    <text evidence="1">The sequence shown here is derived from an EMBL/GenBank/DDBJ whole genome shotgun (WGS) entry which is preliminary data.</text>
</comment>
<name>A0ACC6M1P4_9BACI</name>
<gene>
    <name evidence="1" type="ORF">SH601_02580</name>
</gene>
<proteinExistence type="predicted"/>
<evidence type="ECO:0000313" key="2">
    <source>
        <dbReference type="Proteomes" id="UP001277972"/>
    </source>
</evidence>
<reference evidence="1" key="1">
    <citation type="submission" date="2023-11" db="EMBL/GenBank/DDBJ databases">
        <title>Gracilibacillus pellucida a moderately halophilic bacterium isolated from saline soil in Xinjiang province.</title>
        <authorList>
            <person name="Zhang Z."/>
            <person name="Tan F."/>
            <person name="Wang Y."/>
            <person name="Xia M."/>
        </authorList>
    </citation>
    <scope>NUCLEOTIDE SEQUENCE</scope>
    <source>
        <strain evidence="1">S3-1-1</strain>
    </source>
</reference>
<accession>A0ACC6M1P4</accession>
<dbReference type="Proteomes" id="UP001277972">
    <property type="component" value="Unassembled WGS sequence"/>
</dbReference>